<dbReference type="EMBL" id="BMHH01000003">
    <property type="protein sequence ID" value="GGA85508.1"/>
    <property type="molecule type" value="Genomic_DNA"/>
</dbReference>
<comment type="caution">
    <text evidence="2">The sequence shown here is derived from an EMBL/GenBank/DDBJ whole genome shotgun (WGS) entry which is preliminary data.</text>
</comment>
<keyword evidence="3" id="KW-1185">Reference proteome</keyword>
<evidence type="ECO:0000313" key="2">
    <source>
        <dbReference type="EMBL" id="GGA85508.1"/>
    </source>
</evidence>
<sequence length="53" mass="5552">MRRLVTIALLGILSGTSLARAETVVLCTAIADAATRDGVRRATVLTALEVVEL</sequence>
<dbReference type="AlphaFoldDB" id="A0A916WC85"/>
<protein>
    <submittedName>
        <fullName evidence="2">Uncharacterized protein</fullName>
    </submittedName>
</protein>
<evidence type="ECO:0000313" key="3">
    <source>
        <dbReference type="Proteomes" id="UP000646478"/>
    </source>
</evidence>
<dbReference type="RefSeq" id="WP_188822323.1">
    <property type="nucleotide sequence ID" value="NZ_BMHH01000003.1"/>
</dbReference>
<evidence type="ECO:0000256" key="1">
    <source>
        <dbReference type="SAM" id="SignalP"/>
    </source>
</evidence>
<feature type="chain" id="PRO_5036769050" evidence="1">
    <location>
        <begin position="22"/>
        <end position="53"/>
    </location>
</feature>
<reference evidence="2" key="2">
    <citation type="submission" date="2020-09" db="EMBL/GenBank/DDBJ databases">
        <authorList>
            <person name="Sun Q."/>
            <person name="Zhou Y."/>
        </authorList>
    </citation>
    <scope>NUCLEOTIDE SEQUENCE</scope>
    <source>
        <strain evidence="2">CGMCC 1.15082</strain>
    </source>
</reference>
<reference evidence="2" key="1">
    <citation type="journal article" date="2014" name="Int. J. Syst. Evol. Microbiol.">
        <title>Complete genome sequence of Corynebacterium casei LMG S-19264T (=DSM 44701T), isolated from a smear-ripened cheese.</title>
        <authorList>
            <consortium name="US DOE Joint Genome Institute (JGI-PGF)"/>
            <person name="Walter F."/>
            <person name="Albersmeier A."/>
            <person name="Kalinowski J."/>
            <person name="Ruckert C."/>
        </authorList>
    </citation>
    <scope>NUCLEOTIDE SEQUENCE</scope>
    <source>
        <strain evidence="2">CGMCC 1.15082</strain>
    </source>
</reference>
<dbReference type="Proteomes" id="UP000646478">
    <property type="component" value="Unassembled WGS sequence"/>
</dbReference>
<keyword evidence="1" id="KW-0732">Signal</keyword>
<proteinExistence type="predicted"/>
<feature type="signal peptide" evidence="1">
    <location>
        <begin position="1"/>
        <end position="21"/>
    </location>
</feature>
<gene>
    <name evidence="2" type="ORF">GCM10011491_11380</name>
</gene>
<accession>A0A916WC85</accession>
<organism evidence="2 3">
    <name type="scientific">Brucella endophytica</name>
    <dbReference type="NCBI Taxonomy" id="1963359"/>
    <lineage>
        <taxon>Bacteria</taxon>
        <taxon>Pseudomonadati</taxon>
        <taxon>Pseudomonadota</taxon>
        <taxon>Alphaproteobacteria</taxon>
        <taxon>Hyphomicrobiales</taxon>
        <taxon>Brucellaceae</taxon>
        <taxon>Brucella/Ochrobactrum group</taxon>
        <taxon>Brucella</taxon>
    </lineage>
</organism>
<name>A0A916WC85_9HYPH</name>